<evidence type="ECO:0000256" key="4">
    <source>
        <dbReference type="ARBA" id="ARBA00022485"/>
    </source>
</evidence>
<dbReference type="InterPro" id="IPR003651">
    <property type="entry name" value="Endonuclease3_FeS-loop_motif"/>
</dbReference>
<dbReference type="InterPro" id="IPR028924">
    <property type="entry name" value="Perm-CXXC"/>
</dbReference>
<dbReference type="InterPro" id="IPR011257">
    <property type="entry name" value="DNA_glycosylase"/>
</dbReference>
<keyword evidence="4" id="KW-0004">4Fe-4S</keyword>
<protein>
    <recommendedName>
        <fullName evidence="11">HhH-GPD domain-containing protein</fullName>
    </recommendedName>
</protein>
<evidence type="ECO:0000256" key="3">
    <source>
        <dbReference type="ARBA" id="ARBA00005646"/>
    </source>
</evidence>
<evidence type="ECO:0000313" key="12">
    <source>
        <dbReference type="EMBL" id="KAL3641147.1"/>
    </source>
</evidence>
<dbReference type="Proteomes" id="UP001632038">
    <property type="component" value="Unassembled WGS sequence"/>
</dbReference>
<keyword evidence="6" id="KW-0408">Iron</keyword>
<evidence type="ECO:0000256" key="6">
    <source>
        <dbReference type="ARBA" id="ARBA00023004"/>
    </source>
</evidence>
<dbReference type="PANTHER" id="PTHR46213:SF24">
    <property type="entry name" value="HHH-GPD DOMAIN-CONTAINING PROTEIN"/>
    <property type="match status" value="1"/>
</dbReference>
<accession>A0ABD3DJD4</accession>
<keyword evidence="13" id="KW-1185">Reference proteome</keyword>
<dbReference type="InterPro" id="IPR023170">
    <property type="entry name" value="HhH_base_excis_C"/>
</dbReference>
<feature type="compositionally biased region" description="Basic and acidic residues" evidence="10">
    <location>
        <begin position="367"/>
        <end position="389"/>
    </location>
</feature>
<feature type="compositionally biased region" description="Polar residues" evidence="10">
    <location>
        <begin position="959"/>
        <end position="973"/>
    </location>
</feature>
<feature type="region of interest" description="Disordered" evidence="10">
    <location>
        <begin position="888"/>
        <end position="981"/>
    </location>
</feature>
<dbReference type="InterPro" id="IPR028925">
    <property type="entry name" value="RRM_DME"/>
</dbReference>
<dbReference type="FunFam" id="1.10.1670.10:FF:000004">
    <property type="entry name" value="DNA glycosylase/AP lyase ROS1"/>
    <property type="match status" value="1"/>
</dbReference>
<feature type="domain" description="HhH-GPD" evidence="11">
    <location>
        <begin position="1108"/>
        <end position="1250"/>
    </location>
</feature>
<dbReference type="InterPro" id="IPR044811">
    <property type="entry name" value="DME/ROS1"/>
</dbReference>
<feature type="compositionally biased region" description="Basic residues" evidence="10">
    <location>
        <begin position="293"/>
        <end position="302"/>
    </location>
</feature>
<dbReference type="SUPFAM" id="SSF48150">
    <property type="entry name" value="DNA-glycosylase"/>
    <property type="match status" value="1"/>
</dbReference>
<evidence type="ECO:0000256" key="1">
    <source>
        <dbReference type="ARBA" id="ARBA00001966"/>
    </source>
</evidence>
<evidence type="ECO:0000256" key="10">
    <source>
        <dbReference type="SAM" id="MobiDB-lite"/>
    </source>
</evidence>
<dbReference type="SMART" id="SM00525">
    <property type="entry name" value="FES"/>
    <property type="match status" value="1"/>
</dbReference>
<organism evidence="12 13">
    <name type="scientific">Castilleja foliolosa</name>
    <dbReference type="NCBI Taxonomy" id="1961234"/>
    <lineage>
        <taxon>Eukaryota</taxon>
        <taxon>Viridiplantae</taxon>
        <taxon>Streptophyta</taxon>
        <taxon>Embryophyta</taxon>
        <taxon>Tracheophyta</taxon>
        <taxon>Spermatophyta</taxon>
        <taxon>Magnoliopsida</taxon>
        <taxon>eudicotyledons</taxon>
        <taxon>Gunneridae</taxon>
        <taxon>Pentapetalae</taxon>
        <taxon>asterids</taxon>
        <taxon>lamiids</taxon>
        <taxon>Lamiales</taxon>
        <taxon>Orobanchaceae</taxon>
        <taxon>Pedicularideae</taxon>
        <taxon>Castillejinae</taxon>
        <taxon>Castilleja</taxon>
    </lineage>
</organism>
<evidence type="ECO:0000256" key="8">
    <source>
        <dbReference type="ARBA" id="ARBA00023125"/>
    </source>
</evidence>
<gene>
    <name evidence="12" type="ORF">CASFOL_016115</name>
</gene>
<name>A0ABD3DJD4_9LAMI</name>
<dbReference type="Gene3D" id="1.10.1670.10">
    <property type="entry name" value="Helix-hairpin-Helix base-excision DNA repair enzymes (C-terminal)"/>
    <property type="match status" value="1"/>
</dbReference>
<comment type="similarity">
    <text evidence="3">Belongs to the DNA glycosylase family. DEMETER subfamily.</text>
</comment>
<proteinExistence type="inferred from homology"/>
<evidence type="ECO:0000256" key="7">
    <source>
        <dbReference type="ARBA" id="ARBA00023014"/>
    </source>
</evidence>
<comment type="caution">
    <text evidence="12">The sequence shown here is derived from an EMBL/GenBank/DDBJ whole genome shotgun (WGS) entry which is preliminary data.</text>
</comment>
<keyword evidence="5" id="KW-0479">Metal-binding</keyword>
<comment type="subcellular location">
    <subcellularLocation>
        <location evidence="2">Nucleus</location>
    </subcellularLocation>
</comment>
<feature type="compositionally biased region" description="Low complexity" evidence="10">
    <location>
        <begin position="915"/>
        <end position="929"/>
    </location>
</feature>
<dbReference type="GO" id="GO:0005634">
    <property type="term" value="C:nucleus"/>
    <property type="evidence" value="ECO:0007669"/>
    <property type="project" value="UniProtKB-SubCell"/>
</dbReference>
<keyword evidence="8" id="KW-0238">DNA-binding</keyword>
<dbReference type="EMBL" id="JAVIJP010000017">
    <property type="protein sequence ID" value="KAL3641147.1"/>
    <property type="molecule type" value="Genomic_DNA"/>
</dbReference>
<evidence type="ECO:0000256" key="2">
    <source>
        <dbReference type="ARBA" id="ARBA00004123"/>
    </source>
</evidence>
<keyword evidence="7" id="KW-0411">Iron-sulfur</keyword>
<dbReference type="GO" id="GO:0046872">
    <property type="term" value="F:metal ion binding"/>
    <property type="evidence" value="ECO:0007669"/>
    <property type="project" value="UniProtKB-KW"/>
</dbReference>
<dbReference type="Pfam" id="PF15629">
    <property type="entry name" value="Perm-CXXC"/>
    <property type="match status" value="1"/>
</dbReference>
<feature type="compositionally biased region" description="Basic and acidic residues" evidence="10">
    <location>
        <begin position="1363"/>
        <end position="1373"/>
    </location>
</feature>
<keyword evidence="9" id="KW-0539">Nucleus</keyword>
<feature type="region of interest" description="Disordered" evidence="10">
    <location>
        <begin position="282"/>
        <end position="329"/>
    </location>
</feature>
<dbReference type="GO" id="GO:0003906">
    <property type="term" value="F:DNA-(apurinic or apyrimidinic site) endonuclease activity"/>
    <property type="evidence" value="ECO:0007669"/>
    <property type="project" value="UniProtKB-ARBA"/>
</dbReference>
<dbReference type="SMART" id="SM00478">
    <property type="entry name" value="ENDO3c"/>
    <property type="match status" value="1"/>
</dbReference>
<feature type="region of interest" description="Disordered" evidence="10">
    <location>
        <begin position="354"/>
        <end position="391"/>
    </location>
</feature>
<dbReference type="GO" id="GO:0003677">
    <property type="term" value="F:DNA binding"/>
    <property type="evidence" value="ECO:0007669"/>
    <property type="project" value="UniProtKB-KW"/>
</dbReference>
<dbReference type="Pfam" id="PF15628">
    <property type="entry name" value="RRM_DME"/>
    <property type="match status" value="1"/>
</dbReference>
<feature type="region of interest" description="Disordered" evidence="10">
    <location>
        <begin position="1352"/>
        <end position="1373"/>
    </location>
</feature>
<dbReference type="CDD" id="cd00056">
    <property type="entry name" value="ENDO3c"/>
    <property type="match status" value="1"/>
</dbReference>
<evidence type="ECO:0000313" key="13">
    <source>
        <dbReference type="Proteomes" id="UP001632038"/>
    </source>
</evidence>
<evidence type="ECO:0000259" key="11">
    <source>
        <dbReference type="SMART" id="SM00478"/>
    </source>
</evidence>
<dbReference type="InterPro" id="IPR003265">
    <property type="entry name" value="HhH-GPD_domain"/>
</dbReference>
<evidence type="ECO:0000256" key="9">
    <source>
        <dbReference type="ARBA" id="ARBA00023242"/>
    </source>
</evidence>
<dbReference type="PANTHER" id="PTHR46213">
    <property type="entry name" value="TRANSCRIPTIONAL ACTIVATOR DEMETER"/>
    <property type="match status" value="1"/>
</dbReference>
<sequence length="1617" mass="179945">MSNLGRGFWIPSTPDKPVFQSENWPQIPIVEENWGDLLGVYNKVLQSEHPQDLNLNSLLCPCPEDDEIQRVAPVEMYKGLQQNSNSTMVFGLDIKGQNGQNVGNQGYNETGRGVENFGEVAVVTPQKVNSLAELMGTTNNKSSTVIRPHSRVESYQVADVSSFGAISQQSPVLHSNFDAGGVCNLQESTNSRLSVSNYNLNLPPRPEAVESASDAWPFQFGPVTPCPQKQAQIAQVPLVFSDEASTQENYTQNGILLSTPSQSVAAATTLKDIVDVENRGIDLNETPQQKPPSSKKKKHRPKVIREGKPKRTPKPAVANESPKVKRKYVRKNDINASETPSAAGAVNVVEASNGPAAKKSKSRKRKLNFDFDNGAKKESPAENNNDGRVKHPFNLNLDASNAELSTELNGPSTFVGNGSTYEPKGMTGNNFVHRIPTKIVTQESLTPTNMAPPPPTSRDHRLNVIARILNMQNASSGNQITDANRYNNNHVNHCISGGVTNRVNHQANAGLCISGGVTQRVNHQANAGLPNSYSTRQSTVPIQGAENPYTQRDLISSQLWANELLETGHCSRRENVLNTAGHGGNFSGQIGSKSNNFQCGVSANSDIRGQIISINPNGVTHDWYMNPPGFRPTFQSKHASSQVHLCSEQVPAKMSQALTVVTNRNLEATSQSGPKSTPINGIVNFDNHVAVKRRSAVQTLSNKASVVDKEAKKKRNYRNTPKKFTGARSLEEERLAMIDYITELLKELQIYDNRQSALVPYKRDGAVVPYEEFDPVKKRKPRPRVDLDPESNRLWNLLMGSKEDCASAGTMDADKQKWWEEQRKVFRGRVDAFIARMHLVQGDRRFSKWKGSVVDSVIGVFLTQNVSDHLSSSAFMSLAAKFPLKPKTVSQPSEHHEVRITYPDGTSYDQKILKEPSSNRSSVTSTESPSFEDRGAIHVITEKRGDEDIISSQSSSESTVIQTFRSSSGSNSEADGYPSELSSHSYKELLFGQNQGPEEKSNTYSSHTSISDYEPNLSLGLEKWEEDILASAEKESCLSTLVSTDPTTQEQTKTDQVNSCLDEQAISNVGTATTPNARKRKVDKEKVKPFDWDSLRKEVQSKEGGIRERSKETMDSIDYETLRNADVKEISDAIKERGMNNMLAERMKSFLNRIVEDHERIDLEWLRDVDPDKVKDYLLSIRGLGLKSVECVRLLTLHHLAFPVDTNVGRIVVRLGWVPLQPLPESLQLHLLELYPVLETIQKYLWPRLCNMDQETLYELHYQLITFGKVFCTKRDPNCNGCPMRGECRHFASAFASARLALPGPEEKHIVPSAAPPVTPNKRPPDVIIKPMLLHSSEIGNIETGFKRNENEPLIEEPSSPEPEPHTEEVSERDIEDAFYEDPDEIPVIKLDVQEFTNNLQSFMQQQMELGEADMSKALVALSPEFASIPLPKLKQINRLRTEHQVYELPDSHPLLNGMDRREPDDPSPYLLAIWTPGETADSVQPPESTCISREGGGGSSLCDKETCFSCNSTREAQAQTVRGTILVPCRTAMRGSFPLNGTYFQVNEVFADHESSLNPIDVPRRLLWNLPRRTVFFGSSVTSIFKGLTTEGIQYCFWKGLYASEDLNRKPEHRDL</sequence>
<evidence type="ECO:0000256" key="5">
    <source>
        <dbReference type="ARBA" id="ARBA00022723"/>
    </source>
</evidence>
<dbReference type="GO" id="GO:0051539">
    <property type="term" value="F:4 iron, 4 sulfur cluster binding"/>
    <property type="evidence" value="ECO:0007669"/>
    <property type="project" value="UniProtKB-KW"/>
</dbReference>
<reference evidence="13" key="1">
    <citation type="journal article" date="2024" name="IScience">
        <title>Strigolactones Initiate the Formation of Haustorium-like Structures in Castilleja.</title>
        <authorList>
            <person name="Buerger M."/>
            <person name="Peterson D."/>
            <person name="Chory J."/>
        </authorList>
    </citation>
    <scope>NUCLEOTIDE SEQUENCE [LARGE SCALE GENOMIC DNA]</scope>
</reference>
<comment type="cofactor">
    <cofactor evidence="1">
        <name>[4Fe-4S] cluster</name>
        <dbReference type="ChEBI" id="CHEBI:49883"/>
    </cofactor>
</comment>
<dbReference type="GO" id="GO:0019104">
    <property type="term" value="F:DNA N-glycosylase activity"/>
    <property type="evidence" value="ECO:0007669"/>
    <property type="project" value="UniProtKB-ARBA"/>
</dbReference>
<feature type="compositionally biased region" description="Basic and acidic residues" evidence="10">
    <location>
        <begin position="931"/>
        <end position="947"/>
    </location>
</feature>